<evidence type="ECO:0008006" key="4">
    <source>
        <dbReference type="Google" id="ProtNLM"/>
    </source>
</evidence>
<feature type="compositionally biased region" description="Basic and acidic residues" evidence="1">
    <location>
        <begin position="14"/>
        <end position="48"/>
    </location>
</feature>
<feature type="non-terminal residue" evidence="2">
    <location>
        <position position="1"/>
    </location>
</feature>
<evidence type="ECO:0000313" key="2">
    <source>
        <dbReference type="EMBL" id="GMT31422.1"/>
    </source>
</evidence>
<name>A0AAV5WNM6_9BILA</name>
<gene>
    <name evidence="2" type="ORF">PFISCL1PPCAC_22719</name>
</gene>
<reference evidence="2" key="1">
    <citation type="submission" date="2023-10" db="EMBL/GenBank/DDBJ databases">
        <title>Genome assembly of Pristionchus species.</title>
        <authorList>
            <person name="Yoshida K."/>
            <person name="Sommer R.J."/>
        </authorList>
    </citation>
    <scope>NUCLEOTIDE SEQUENCE</scope>
    <source>
        <strain evidence="2">RS5133</strain>
    </source>
</reference>
<proteinExistence type="predicted"/>
<comment type="caution">
    <text evidence="2">The sequence shown here is derived from an EMBL/GenBank/DDBJ whole genome shotgun (WGS) entry which is preliminary data.</text>
</comment>
<organism evidence="2 3">
    <name type="scientific">Pristionchus fissidentatus</name>
    <dbReference type="NCBI Taxonomy" id="1538716"/>
    <lineage>
        <taxon>Eukaryota</taxon>
        <taxon>Metazoa</taxon>
        <taxon>Ecdysozoa</taxon>
        <taxon>Nematoda</taxon>
        <taxon>Chromadorea</taxon>
        <taxon>Rhabditida</taxon>
        <taxon>Rhabditina</taxon>
        <taxon>Diplogasteromorpha</taxon>
        <taxon>Diplogasteroidea</taxon>
        <taxon>Neodiplogasteridae</taxon>
        <taxon>Pristionchus</taxon>
    </lineage>
</organism>
<feature type="region of interest" description="Disordered" evidence="1">
    <location>
        <begin position="1"/>
        <end position="70"/>
    </location>
</feature>
<evidence type="ECO:0000313" key="3">
    <source>
        <dbReference type="Proteomes" id="UP001432322"/>
    </source>
</evidence>
<dbReference type="Proteomes" id="UP001432322">
    <property type="component" value="Unassembled WGS sequence"/>
</dbReference>
<keyword evidence="3" id="KW-1185">Reference proteome</keyword>
<accession>A0AAV5WNM6</accession>
<sequence>RKATNAMSDDPEQQEPKDVQVDYSKFDEDSVPEPEKEIKHTHSGRPDLDYDDTPVGPAPGADLIEGGNDS</sequence>
<protein>
    <recommendedName>
        <fullName evidence="4">Microtubule-associated protein</fullName>
    </recommendedName>
</protein>
<dbReference type="AlphaFoldDB" id="A0AAV5WNM6"/>
<evidence type="ECO:0000256" key="1">
    <source>
        <dbReference type="SAM" id="MobiDB-lite"/>
    </source>
</evidence>
<dbReference type="EMBL" id="BTSY01000006">
    <property type="protein sequence ID" value="GMT31422.1"/>
    <property type="molecule type" value="Genomic_DNA"/>
</dbReference>